<dbReference type="GO" id="GO:0004222">
    <property type="term" value="F:metalloendopeptidase activity"/>
    <property type="evidence" value="ECO:0007669"/>
    <property type="project" value="InterPro"/>
</dbReference>
<evidence type="ECO:0000256" key="4">
    <source>
        <dbReference type="ARBA" id="ARBA00022723"/>
    </source>
</evidence>
<keyword evidence="4" id="KW-0479">Metal-binding</keyword>
<keyword evidence="6" id="KW-0862">Zinc</keyword>
<dbReference type="SMART" id="SM00382">
    <property type="entry name" value="AAA"/>
    <property type="match status" value="1"/>
</dbReference>
<accession>A0A6C0AVJ3</accession>
<evidence type="ECO:0000259" key="8">
    <source>
        <dbReference type="SMART" id="SM00382"/>
    </source>
</evidence>
<sequence>MVFNLRRIWLTFLVFSVPASSAQIAPIKLIHDLTKDSNNSKPTGIFSNITEYFSNQTNTSAIRNSTINFVKKTSSLVTLTIIQLCAMSPASCNQIINDFFGKVTNVPVKSEKHSFFEIYADGSPDGTTWDDVIGNKDSVNDIRRLLSLSLSRDTIEKARRAGISVPRNILLIGPPGTGKTLMARAAANEMKIPLFVVSASEIVKGKYAGIGVERVKTLFTTARKRALKNKNRMSMIFIDELDSCGRSRGGSDSSVSIDRDNTLNQLLVELDGFKSRDESEPLIIVFGATNRKDILDSALLRKGRFDNIVHLRRPDLNDRTSLYKYYVNKQRMNGRSREISIKNGKRNDIIFQALNEKAIDDDKNITTLKVVTPLRFAGNKIQATLFSNRTARVKAKEISRLVRKAKKVTNETSEFIYDIHYNGSLENDDVNFIERLAQLSNGLVGADINAIVNEAALKAMDEGRIFAIEEDYLNVIENTILGKPILNLDYKPDWRIAIHEAGHILASFVLENIDFATRASIIPRSGGSLGVTMFSIGDIKNLRATELRDRLVMILSGKAAESYIFDGDSSTGASDDVNRALMLAKSIVKNFAMDGVKYTLDGEDSNMEVKKELINAENRAYNLVRKYNETLYTIANELMVHETLDEDSLNTLVANLDSKEQKNINSPKEIIMNIMSDFRKIRDKNVNTDIVKTRADRRKQAAVFLLILILPSFYKND</sequence>
<protein>
    <recommendedName>
        <fullName evidence="8">AAA+ ATPase domain-containing protein</fullName>
    </recommendedName>
</protein>
<dbReference type="PROSITE" id="PS00674">
    <property type="entry name" value="AAA"/>
    <property type="match status" value="1"/>
</dbReference>
<dbReference type="InterPro" id="IPR003959">
    <property type="entry name" value="ATPase_AAA_core"/>
</dbReference>
<dbReference type="InterPro" id="IPR037219">
    <property type="entry name" value="Peptidase_M41-like"/>
</dbReference>
<dbReference type="PANTHER" id="PTHR23076">
    <property type="entry name" value="METALLOPROTEASE M41 FTSH"/>
    <property type="match status" value="1"/>
</dbReference>
<evidence type="ECO:0000256" key="2">
    <source>
        <dbReference type="ARBA" id="ARBA00010044"/>
    </source>
</evidence>
<dbReference type="GO" id="GO:0016887">
    <property type="term" value="F:ATP hydrolysis activity"/>
    <property type="evidence" value="ECO:0007669"/>
    <property type="project" value="InterPro"/>
</dbReference>
<keyword evidence="5" id="KW-0378">Hydrolase</keyword>
<keyword evidence="7" id="KW-0482">Metalloprotease</keyword>
<evidence type="ECO:0000256" key="5">
    <source>
        <dbReference type="ARBA" id="ARBA00022801"/>
    </source>
</evidence>
<dbReference type="GO" id="GO:0004176">
    <property type="term" value="F:ATP-dependent peptidase activity"/>
    <property type="evidence" value="ECO:0007669"/>
    <property type="project" value="InterPro"/>
</dbReference>
<evidence type="ECO:0000256" key="7">
    <source>
        <dbReference type="ARBA" id="ARBA00023049"/>
    </source>
</evidence>
<evidence type="ECO:0000256" key="6">
    <source>
        <dbReference type="ARBA" id="ARBA00022833"/>
    </source>
</evidence>
<dbReference type="Gene3D" id="3.40.50.300">
    <property type="entry name" value="P-loop containing nucleotide triphosphate hydrolases"/>
    <property type="match status" value="1"/>
</dbReference>
<organism evidence="9">
    <name type="scientific">viral metagenome</name>
    <dbReference type="NCBI Taxonomy" id="1070528"/>
    <lineage>
        <taxon>unclassified sequences</taxon>
        <taxon>metagenomes</taxon>
        <taxon>organismal metagenomes</taxon>
    </lineage>
</organism>
<evidence type="ECO:0000256" key="3">
    <source>
        <dbReference type="ARBA" id="ARBA00022670"/>
    </source>
</evidence>
<dbReference type="EMBL" id="MN738760">
    <property type="protein sequence ID" value="QHS83586.1"/>
    <property type="molecule type" value="Genomic_DNA"/>
</dbReference>
<name>A0A6C0AVJ3_9ZZZZ</name>
<dbReference type="GO" id="GO:0006508">
    <property type="term" value="P:proteolysis"/>
    <property type="evidence" value="ECO:0007669"/>
    <property type="project" value="UniProtKB-KW"/>
</dbReference>
<dbReference type="InterPro" id="IPR003960">
    <property type="entry name" value="ATPase_AAA_CS"/>
</dbReference>
<dbReference type="Pfam" id="PF00004">
    <property type="entry name" value="AAA"/>
    <property type="match status" value="1"/>
</dbReference>
<dbReference type="Gene3D" id="1.10.8.60">
    <property type="match status" value="1"/>
</dbReference>
<comment type="cofactor">
    <cofactor evidence="1">
        <name>Zn(2+)</name>
        <dbReference type="ChEBI" id="CHEBI:29105"/>
    </cofactor>
</comment>
<dbReference type="GO" id="GO:0005524">
    <property type="term" value="F:ATP binding"/>
    <property type="evidence" value="ECO:0007669"/>
    <property type="project" value="InterPro"/>
</dbReference>
<dbReference type="SUPFAM" id="SSF140990">
    <property type="entry name" value="FtsH protease domain-like"/>
    <property type="match status" value="1"/>
</dbReference>
<reference evidence="9" key="1">
    <citation type="journal article" date="2020" name="Nature">
        <title>Giant virus diversity and host interactions through global metagenomics.</title>
        <authorList>
            <person name="Schulz F."/>
            <person name="Roux S."/>
            <person name="Paez-Espino D."/>
            <person name="Jungbluth S."/>
            <person name="Walsh D.A."/>
            <person name="Denef V.J."/>
            <person name="McMahon K.D."/>
            <person name="Konstantinidis K.T."/>
            <person name="Eloe-Fadrosh E.A."/>
            <person name="Kyrpides N.C."/>
            <person name="Woyke T."/>
        </authorList>
    </citation>
    <scope>NUCLEOTIDE SEQUENCE</scope>
    <source>
        <strain evidence="9">GVMAG-S-ERX555961-36</strain>
    </source>
</reference>
<dbReference type="PANTHER" id="PTHR23076:SF97">
    <property type="entry name" value="ATP-DEPENDENT ZINC METALLOPROTEASE YME1L1"/>
    <property type="match status" value="1"/>
</dbReference>
<dbReference type="Pfam" id="PF17862">
    <property type="entry name" value="AAA_lid_3"/>
    <property type="match status" value="1"/>
</dbReference>
<feature type="domain" description="AAA+ ATPase" evidence="8">
    <location>
        <begin position="165"/>
        <end position="315"/>
    </location>
</feature>
<evidence type="ECO:0000256" key="1">
    <source>
        <dbReference type="ARBA" id="ARBA00001947"/>
    </source>
</evidence>
<keyword evidence="3" id="KW-0645">Protease</keyword>
<dbReference type="AlphaFoldDB" id="A0A6C0AVJ3"/>
<dbReference type="InterPro" id="IPR000642">
    <property type="entry name" value="Peptidase_M41"/>
</dbReference>
<dbReference type="GO" id="GO:0046872">
    <property type="term" value="F:metal ion binding"/>
    <property type="evidence" value="ECO:0007669"/>
    <property type="project" value="UniProtKB-KW"/>
</dbReference>
<dbReference type="InterPro" id="IPR041569">
    <property type="entry name" value="AAA_lid_3"/>
</dbReference>
<dbReference type="GO" id="GO:0030163">
    <property type="term" value="P:protein catabolic process"/>
    <property type="evidence" value="ECO:0007669"/>
    <property type="project" value="TreeGrafter"/>
</dbReference>
<evidence type="ECO:0000313" key="9">
    <source>
        <dbReference type="EMBL" id="QHS83586.1"/>
    </source>
</evidence>
<dbReference type="InterPro" id="IPR027417">
    <property type="entry name" value="P-loop_NTPase"/>
</dbReference>
<comment type="similarity">
    <text evidence="2">In the C-terminal section; belongs to the peptidase M41 family.</text>
</comment>
<dbReference type="GO" id="GO:0005886">
    <property type="term" value="C:plasma membrane"/>
    <property type="evidence" value="ECO:0007669"/>
    <property type="project" value="TreeGrafter"/>
</dbReference>
<proteinExistence type="inferred from homology"/>
<dbReference type="Gene3D" id="1.20.58.760">
    <property type="entry name" value="Peptidase M41"/>
    <property type="match status" value="1"/>
</dbReference>
<dbReference type="SUPFAM" id="SSF52540">
    <property type="entry name" value="P-loop containing nucleoside triphosphate hydrolases"/>
    <property type="match status" value="1"/>
</dbReference>
<dbReference type="Pfam" id="PF01434">
    <property type="entry name" value="Peptidase_M41"/>
    <property type="match status" value="1"/>
</dbReference>
<dbReference type="InterPro" id="IPR003593">
    <property type="entry name" value="AAA+_ATPase"/>
</dbReference>